<dbReference type="OrthoDB" id="299397at2157"/>
<keyword evidence="1" id="KW-0472">Membrane</keyword>
<organism evidence="2 3">
    <name type="scientific">Halorientalis pallida</name>
    <dbReference type="NCBI Taxonomy" id="2479928"/>
    <lineage>
        <taxon>Archaea</taxon>
        <taxon>Methanobacteriati</taxon>
        <taxon>Methanobacteriota</taxon>
        <taxon>Stenosarchaea group</taxon>
        <taxon>Halobacteria</taxon>
        <taxon>Halobacteriales</taxon>
        <taxon>Haloarculaceae</taxon>
        <taxon>Halorientalis</taxon>
    </lineage>
</organism>
<keyword evidence="3" id="KW-1185">Reference proteome</keyword>
<dbReference type="AlphaFoldDB" id="A0A498KWI3"/>
<sequence>MTGYYDYVLGLIPVSVAGISTALLAAGLTLTVAVPVALLFAIGLIGHAMFVNAPVDDVTATAPAASQDSPQFSAD</sequence>
<evidence type="ECO:0000256" key="1">
    <source>
        <dbReference type="SAM" id="Phobius"/>
    </source>
</evidence>
<comment type="caution">
    <text evidence="2">The sequence shown here is derived from an EMBL/GenBank/DDBJ whole genome shotgun (WGS) entry which is preliminary data.</text>
</comment>
<proteinExistence type="predicted"/>
<keyword evidence="1" id="KW-1133">Transmembrane helix</keyword>
<feature type="transmembrane region" description="Helical" evidence="1">
    <location>
        <begin position="7"/>
        <end position="26"/>
    </location>
</feature>
<reference evidence="2 3" key="1">
    <citation type="submission" date="2019-01" db="EMBL/GenBank/DDBJ databases">
        <title>Halorientalis sp. F13-25 a new haloarchaeum isolated from hypersaline water.</title>
        <authorList>
            <person name="Ana D.-V."/>
            <person name="Cristina S.-P."/>
            <person name="Antonio V."/>
        </authorList>
    </citation>
    <scope>NUCLEOTIDE SEQUENCE [LARGE SCALE GENOMIC DNA]</scope>
    <source>
        <strain evidence="2 3">F13-25</strain>
    </source>
</reference>
<dbReference type="RefSeq" id="WP_129068862.1">
    <property type="nucleotide sequence ID" value="NZ_RDFA01000003.1"/>
</dbReference>
<feature type="transmembrane region" description="Helical" evidence="1">
    <location>
        <begin position="32"/>
        <end position="51"/>
    </location>
</feature>
<dbReference type="Proteomes" id="UP000289691">
    <property type="component" value="Unassembled WGS sequence"/>
</dbReference>
<gene>
    <name evidence="2" type="ORF">EAF64_10125</name>
</gene>
<dbReference type="InterPro" id="IPR058328">
    <property type="entry name" value="DUF8015"/>
</dbReference>
<name>A0A498KWI3_9EURY</name>
<accession>A0A498KWI3</accession>
<dbReference type="EMBL" id="RDFA01000003">
    <property type="protein sequence ID" value="RXK49266.1"/>
    <property type="molecule type" value="Genomic_DNA"/>
</dbReference>
<keyword evidence="1" id="KW-0812">Transmembrane</keyword>
<evidence type="ECO:0000313" key="2">
    <source>
        <dbReference type="EMBL" id="RXK49266.1"/>
    </source>
</evidence>
<dbReference type="Pfam" id="PF26047">
    <property type="entry name" value="DUF8015"/>
    <property type="match status" value="1"/>
</dbReference>
<evidence type="ECO:0000313" key="3">
    <source>
        <dbReference type="Proteomes" id="UP000289691"/>
    </source>
</evidence>
<protein>
    <submittedName>
        <fullName evidence="2">Uncharacterized protein</fullName>
    </submittedName>
</protein>